<dbReference type="NCBIfam" id="TIGR00045">
    <property type="entry name" value="glycerate kinase"/>
    <property type="match status" value="1"/>
</dbReference>
<dbReference type="InParanoid" id="W0DYW0"/>
<dbReference type="GO" id="GO:0031388">
    <property type="term" value="P:organic acid phosphorylation"/>
    <property type="evidence" value="ECO:0007669"/>
    <property type="project" value="UniProtKB-UniRule"/>
</dbReference>
<gene>
    <name evidence="5" type="ORF">THIAE_10010</name>
</gene>
<dbReference type="PANTHER" id="PTHR21599:SF0">
    <property type="entry name" value="GLYCERATE KINASE"/>
    <property type="match status" value="1"/>
</dbReference>
<dbReference type="InterPro" id="IPR018193">
    <property type="entry name" value="Glyc_kinase_flavodox-like_fold"/>
</dbReference>
<dbReference type="FunCoup" id="W0DYW0">
    <property type="interactions" value="115"/>
</dbReference>
<organism evidence="5 6">
    <name type="scientific">Thiomicrospira aerophila AL3</name>
    <dbReference type="NCBI Taxonomy" id="717772"/>
    <lineage>
        <taxon>Bacteria</taxon>
        <taxon>Pseudomonadati</taxon>
        <taxon>Pseudomonadota</taxon>
        <taxon>Gammaproteobacteria</taxon>
        <taxon>Thiotrichales</taxon>
        <taxon>Piscirickettsiaceae</taxon>
        <taxon>Thiomicrospira</taxon>
    </lineage>
</organism>
<sequence>MPRILIAPDSFKGSLSAVEFCRISEDLIQQHWPHIEVITRPLSDGGEGFIDAFCYAGLAQAIQVDCLDPLGRAITAQYAWQASTQTAIVEMAQASGLPLLTPTERNPMLTSSFGTGLVIKAALERGAKTIILGLGGSATNDGGVGAMQALGIEFLNHQGQAIPLGGAGLNQLEAIGNIPASLQAINWQLACDVTNPLTGPSGATAIYGPQKGLQTTQFEVLEQGLTRLADVVKQQFSREILTRPGAGAAGGMAGGFIGVLGAQTANGFDLLAQASQLQQVFEQPNQPNQPIDLVITGEGKLDAQTRHGKLPIRVAQLAKQYQVPTLALCGQLAVPPQELDEFIGVFSLIPGLVDEASAMQQAPTWLADRLYSTLKLFYTPAGH</sequence>
<dbReference type="InterPro" id="IPR036129">
    <property type="entry name" value="Glycerate_kinase_sf"/>
</dbReference>
<evidence type="ECO:0000256" key="2">
    <source>
        <dbReference type="ARBA" id="ARBA00022679"/>
    </source>
</evidence>
<name>W0DYW0_9GAMM</name>
<evidence type="ECO:0000256" key="3">
    <source>
        <dbReference type="ARBA" id="ARBA00022777"/>
    </source>
</evidence>
<dbReference type="AlphaFoldDB" id="W0DYW0"/>
<dbReference type="Proteomes" id="UP000005380">
    <property type="component" value="Chromosome"/>
</dbReference>
<dbReference type="PIRSF" id="PIRSF006078">
    <property type="entry name" value="GlxK"/>
    <property type="match status" value="1"/>
</dbReference>
<dbReference type="EMBL" id="CP007030">
    <property type="protein sequence ID" value="AHF02046.1"/>
    <property type="molecule type" value="Genomic_DNA"/>
</dbReference>
<evidence type="ECO:0000256" key="4">
    <source>
        <dbReference type="PIRNR" id="PIRNR006078"/>
    </source>
</evidence>
<dbReference type="PANTHER" id="PTHR21599">
    <property type="entry name" value="GLYCERATE KINASE"/>
    <property type="match status" value="1"/>
</dbReference>
<dbReference type="Gene3D" id="3.90.1510.10">
    <property type="entry name" value="Glycerate kinase, domain 2"/>
    <property type="match status" value="1"/>
</dbReference>
<dbReference type="GO" id="GO:0008887">
    <property type="term" value="F:glycerate kinase activity"/>
    <property type="evidence" value="ECO:0007669"/>
    <property type="project" value="UniProtKB-UniRule"/>
</dbReference>
<dbReference type="OrthoDB" id="9774290at2"/>
<comment type="similarity">
    <text evidence="1 4">Belongs to the glycerate kinase type-1 family.</text>
</comment>
<dbReference type="Pfam" id="PF02595">
    <property type="entry name" value="Gly_kinase"/>
    <property type="match status" value="1"/>
</dbReference>
<dbReference type="Gene3D" id="3.40.50.10350">
    <property type="entry name" value="Glycerate kinase, domain 1"/>
    <property type="match status" value="1"/>
</dbReference>
<proteinExistence type="inferred from homology"/>
<dbReference type="HOGENOM" id="CLU_028255_0_0_6"/>
<dbReference type="eggNOG" id="COG1929">
    <property type="taxonomic scope" value="Bacteria"/>
</dbReference>
<protein>
    <submittedName>
        <fullName evidence="5">Glycerate kinase</fullName>
    </submittedName>
</protein>
<dbReference type="InterPro" id="IPR004381">
    <property type="entry name" value="Glycerate_kinase"/>
</dbReference>
<dbReference type="RefSeq" id="WP_006460151.1">
    <property type="nucleotide sequence ID" value="NZ_CP007030.1"/>
</dbReference>
<reference evidence="5 6" key="1">
    <citation type="submission" date="2013-12" db="EMBL/GenBank/DDBJ databases">
        <authorList>
            <consortium name="DOE Joint Genome Institute"/>
            <person name="Kappler U."/>
            <person name="Huntemann M."/>
            <person name="Han J."/>
            <person name="Chen A."/>
            <person name="Kyrpides N."/>
            <person name="Mavromatis K."/>
            <person name="Markowitz V."/>
            <person name="Palaniappan K."/>
            <person name="Ivanova N."/>
            <person name="Schaumberg A."/>
            <person name="Pati A."/>
            <person name="Liolios K."/>
            <person name="Nordberg H.P."/>
            <person name="Cantor M.N."/>
            <person name="Hua S.X."/>
            <person name="Woyke T."/>
        </authorList>
    </citation>
    <scope>NUCLEOTIDE SEQUENCE [LARGE SCALE GENOMIC DNA]</scope>
    <source>
        <strain evidence="6">AL2</strain>
    </source>
</reference>
<keyword evidence="3 4" id="KW-0418">Kinase</keyword>
<evidence type="ECO:0000313" key="6">
    <source>
        <dbReference type="Proteomes" id="UP000005380"/>
    </source>
</evidence>
<evidence type="ECO:0000256" key="1">
    <source>
        <dbReference type="ARBA" id="ARBA00006284"/>
    </source>
</evidence>
<dbReference type="InterPro" id="IPR018197">
    <property type="entry name" value="Glycerate_kinase_RE-like"/>
</dbReference>
<evidence type="ECO:0000313" key="5">
    <source>
        <dbReference type="EMBL" id="AHF02046.1"/>
    </source>
</evidence>
<dbReference type="SUPFAM" id="SSF110738">
    <property type="entry name" value="Glycerate kinase I"/>
    <property type="match status" value="1"/>
</dbReference>
<accession>W0DYW0</accession>
<dbReference type="STRING" id="717772.THIAE_10010"/>
<dbReference type="KEGG" id="tao:THIAE_10010"/>
<keyword evidence="6" id="KW-1185">Reference proteome</keyword>
<keyword evidence="2 4" id="KW-0808">Transferase</keyword>